<organism evidence="6 7">
    <name type="scientific">Nocardia thailandica</name>
    <dbReference type="NCBI Taxonomy" id="257275"/>
    <lineage>
        <taxon>Bacteria</taxon>
        <taxon>Bacillati</taxon>
        <taxon>Actinomycetota</taxon>
        <taxon>Actinomycetes</taxon>
        <taxon>Mycobacteriales</taxon>
        <taxon>Nocardiaceae</taxon>
        <taxon>Nocardia</taxon>
    </lineage>
</organism>
<evidence type="ECO:0000256" key="1">
    <source>
        <dbReference type="ARBA" id="ARBA00023015"/>
    </source>
</evidence>
<evidence type="ECO:0000256" key="2">
    <source>
        <dbReference type="ARBA" id="ARBA00023125"/>
    </source>
</evidence>
<dbReference type="Pfam" id="PF01638">
    <property type="entry name" value="HxlR"/>
    <property type="match status" value="1"/>
</dbReference>
<feature type="region of interest" description="Disordered" evidence="4">
    <location>
        <begin position="128"/>
        <end position="157"/>
    </location>
</feature>
<dbReference type="PANTHER" id="PTHR33204:SF39">
    <property type="entry name" value="TRANSCRIPTIONAL REGULATORY PROTEIN"/>
    <property type="match status" value="1"/>
</dbReference>
<keyword evidence="7" id="KW-1185">Reference proteome</keyword>
<feature type="domain" description="HTH hxlR-type" evidence="5">
    <location>
        <begin position="18"/>
        <end position="118"/>
    </location>
</feature>
<dbReference type="EMBL" id="JBIAMX010000007">
    <property type="protein sequence ID" value="MFF0543886.1"/>
    <property type="molecule type" value="Genomic_DNA"/>
</dbReference>
<proteinExistence type="predicted"/>
<reference evidence="6 7" key="1">
    <citation type="submission" date="2024-10" db="EMBL/GenBank/DDBJ databases">
        <title>The Natural Products Discovery Center: Release of the First 8490 Sequenced Strains for Exploring Actinobacteria Biosynthetic Diversity.</title>
        <authorList>
            <person name="Kalkreuter E."/>
            <person name="Kautsar S.A."/>
            <person name="Yang D."/>
            <person name="Bader C.D."/>
            <person name="Teijaro C.N."/>
            <person name="Fluegel L."/>
            <person name="Davis C.M."/>
            <person name="Simpson J.R."/>
            <person name="Lauterbach L."/>
            <person name="Steele A.D."/>
            <person name="Gui C."/>
            <person name="Meng S."/>
            <person name="Li G."/>
            <person name="Viehrig K."/>
            <person name="Ye F."/>
            <person name="Su P."/>
            <person name="Kiefer A.F."/>
            <person name="Nichols A."/>
            <person name="Cepeda A.J."/>
            <person name="Yan W."/>
            <person name="Fan B."/>
            <person name="Jiang Y."/>
            <person name="Adhikari A."/>
            <person name="Zheng C.-J."/>
            <person name="Schuster L."/>
            <person name="Cowan T.M."/>
            <person name="Smanski M.J."/>
            <person name="Chevrette M.G."/>
            <person name="De Carvalho L.P.S."/>
            <person name="Shen B."/>
        </authorList>
    </citation>
    <scope>NUCLEOTIDE SEQUENCE [LARGE SCALE GENOMIC DNA]</scope>
    <source>
        <strain evidence="6 7">NPDC004045</strain>
    </source>
</reference>
<dbReference type="InterPro" id="IPR002577">
    <property type="entry name" value="HTH_HxlR"/>
</dbReference>
<dbReference type="InterPro" id="IPR036388">
    <property type="entry name" value="WH-like_DNA-bd_sf"/>
</dbReference>
<dbReference type="RefSeq" id="WP_052314021.1">
    <property type="nucleotide sequence ID" value="NZ_JBIAMX010000007.1"/>
</dbReference>
<evidence type="ECO:0000313" key="7">
    <source>
        <dbReference type="Proteomes" id="UP001601444"/>
    </source>
</evidence>
<keyword evidence="3" id="KW-0804">Transcription</keyword>
<dbReference type="PROSITE" id="PS51118">
    <property type="entry name" value="HTH_HXLR"/>
    <property type="match status" value="1"/>
</dbReference>
<comment type="caution">
    <text evidence="6">The sequence shown here is derived from an EMBL/GenBank/DDBJ whole genome shotgun (WGS) entry which is preliminary data.</text>
</comment>
<accession>A0ABW6PNB8</accession>
<dbReference type="InterPro" id="IPR036390">
    <property type="entry name" value="WH_DNA-bd_sf"/>
</dbReference>
<evidence type="ECO:0000313" key="6">
    <source>
        <dbReference type="EMBL" id="MFF0543886.1"/>
    </source>
</evidence>
<keyword evidence="2" id="KW-0238">DNA-binding</keyword>
<dbReference type="SUPFAM" id="SSF46785">
    <property type="entry name" value="Winged helix' DNA-binding domain"/>
    <property type="match status" value="1"/>
</dbReference>
<keyword evidence="1" id="KW-0805">Transcription regulation</keyword>
<dbReference type="Proteomes" id="UP001601444">
    <property type="component" value="Unassembled WGS sequence"/>
</dbReference>
<name>A0ABW6PNB8_9NOCA</name>
<dbReference type="Gene3D" id="1.10.10.10">
    <property type="entry name" value="Winged helix-like DNA-binding domain superfamily/Winged helix DNA-binding domain"/>
    <property type="match status" value="1"/>
</dbReference>
<evidence type="ECO:0000259" key="5">
    <source>
        <dbReference type="PROSITE" id="PS51118"/>
    </source>
</evidence>
<sequence>METYPAPPNAIQEYLRDCPARQLLAVLADKWVLLVLGALRAAGGPVRFNELRRLLDGITQKMLTQTLRTLERDGLVRRDVYPTVPPRVEYSITPLGADLGRISQAMGDWVVEHRDEIETARARFDAAQELPVTPLPAPGRDRSGGVPPLPVASRHTE</sequence>
<dbReference type="PANTHER" id="PTHR33204">
    <property type="entry name" value="TRANSCRIPTIONAL REGULATOR, MARR FAMILY"/>
    <property type="match status" value="1"/>
</dbReference>
<protein>
    <submittedName>
        <fullName evidence="6">Winged helix-turn-helix transcriptional regulator</fullName>
    </submittedName>
</protein>
<gene>
    <name evidence="6" type="ORF">ACFYTF_13730</name>
</gene>
<evidence type="ECO:0000256" key="3">
    <source>
        <dbReference type="ARBA" id="ARBA00023163"/>
    </source>
</evidence>
<evidence type="ECO:0000256" key="4">
    <source>
        <dbReference type="SAM" id="MobiDB-lite"/>
    </source>
</evidence>